<dbReference type="InterPro" id="IPR059112">
    <property type="entry name" value="CysZ/EI24"/>
</dbReference>
<dbReference type="Pfam" id="PF07264">
    <property type="entry name" value="EI24"/>
    <property type="match status" value="1"/>
</dbReference>
<sequence>MPTSTPWDTSKAAWLYPLRGIYYFASHRFLWPLFRARLLPIVLLSTFIYVILFLFTYLPQVAFLAIFQGVGAWINGAFLVLGEGSIIVAALFEAFFVDETLVDIFDAVVANEGYEELVTTSRVLYPHGDDIVKRLGKPTTSAVYAPFSFRQIIEFIVLLPLNFIPVAGTPMFLLLTGYRAGPFHHWRYFQMLDLSKKERKEHIRRRQLQYTSFGTVALVLQLVPMLSMLFLMTSAAGSGLWTVELERKRELLEQRASRVGHDYHDNPMP</sequence>
<proteinExistence type="predicted"/>
<evidence type="ECO:0000256" key="2">
    <source>
        <dbReference type="ARBA" id="ARBA00022692"/>
    </source>
</evidence>
<feature type="transmembrane region" description="Helical" evidence="5">
    <location>
        <begin position="38"/>
        <end position="58"/>
    </location>
</feature>
<dbReference type="PANTHER" id="PTHR34292:SF1">
    <property type="entry name" value="OUTER SPORE WALL PROTEIN RRT8"/>
    <property type="match status" value="1"/>
</dbReference>
<gene>
    <name evidence="6" type="ORF">ASPWEDRAFT_416949</name>
</gene>
<evidence type="ECO:0000256" key="1">
    <source>
        <dbReference type="ARBA" id="ARBA00004141"/>
    </source>
</evidence>
<keyword evidence="3 5" id="KW-1133">Transmembrane helix</keyword>
<evidence type="ECO:0000313" key="6">
    <source>
        <dbReference type="EMBL" id="OJJ36662.1"/>
    </source>
</evidence>
<dbReference type="Proteomes" id="UP000184383">
    <property type="component" value="Unassembled WGS sequence"/>
</dbReference>
<reference evidence="7" key="1">
    <citation type="journal article" date="2017" name="Genome Biol.">
        <title>Comparative genomics reveals high biological diversity and specific adaptations in the industrially and medically important fungal genus Aspergillus.</title>
        <authorList>
            <person name="de Vries R.P."/>
            <person name="Riley R."/>
            <person name="Wiebenga A."/>
            <person name="Aguilar-Osorio G."/>
            <person name="Amillis S."/>
            <person name="Uchima C.A."/>
            <person name="Anderluh G."/>
            <person name="Asadollahi M."/>
            <person name="Askin M."/>
            <person name="Barry K."/>
            <person name="Battaglia E."/>
            <person name="Bayram O."/>
            <person name="Benocci T."/>
            <person name="Braus-Stromeyer S.A."/>
            <person name="Caldana C."/>
            <person name="Canovas D."/>
            <person name="Cerqueira G.C."/>
            <person name="Chen F."/>
            <person name="Chen W."/>
            <person name="Choi C."/>
            <person name="Clum A."/>
            <person name="Dos Santos R.A."/>
            <person name="Damasio A.R."/>
            <person name="Diallinas G."/>
            <person name="Emri T."/>
            <person name="Fekete E."/>
            <person name="Flipphi M."/>
            <person name="Freyberg S."/>
            <person name="Gallo A."/>
            <person name="Gournas C."/>
            <person name="Habgood R."/>
            <person name="Hainaut M."/>
            <person name="Harispe M.L."/>
            <person name="Henrissat B."/>
            <person name="Hilden K.S."/>
            <person name="Hope R."/>
            <person name="Hossain A."/>
            <person name="Karabika E."/>
            <person name="Karaffa L."/>
            <person name="Karanyi Z."/>
            <person name="Krasevec N."/>
            <person name="Kuo A."/>
            <person name="Kusch H."/>
            <person name="LaButti K."/>
            <person name="Lagendijk E.L."/>
            <person name="Lapidus A."/>
            <person name="Levasseur A."/>
            <person name="Lindquist E."/>
            <person name="Lipzen A."/>
            <person name="Logrieco A.F."/>
            <person name="MacCabe A."/>
            <person name="Maekelae M.R."/>
            <person name="Malavazi I."/>
            <person name="Melin P."/>
            <person name="Meyer V."/>
            <person name="Mielnichuk N."/>
            <person name="Miskei M."/>
            <person name="Molnar A.P."/>
            <person name="Mule G."/>
            <person name="Ngan C.Y."/>
            <person name="Orejas M."/>
            <person name="Orosz E."/>
            <person name="Ouedraogo J.P."/>
            <person name="Overkamp K.M."/>
            <person name="Park H.-S."/>
            <person name="Perrone G."/>
            <person name="Piumi F."/>
            <person name="Punt P.J."/>
            <person name="Ram A.F."/>
            <person name="Ramon A."/>
            <person name="Rauscher S."/>
            <person name="Record E."/>
            <person name="Riano-Pachon D.M."/>
            <person name="Robert V."/>
            <person name="Roehrig J."/>
            <person name="Ruller R."/>
            <person name="Salamov A."/>
            <person name="Salih N.S."/>
            <person name="Samson R.A."/>
            <person name="Sandor E."/>
            <person name="Sanguinetti M."/>
            <person name="Schuetze T."/>
            <person name="Sepcic K."/>
            <person name="Shelest E."/>
            <person name="Sherlock G."/>
            <person name="Sophianopoulou V."/>
            <person name="Squina F.M."/>
            <person name="Sun H."/>
            <person name="Susca A."/>
            <person name="Todd R.B."/>
            <person name="Tsang A."/>
            <person name="Unkles S.E."/>
            <person name="van de Wiele N."/>
            <person name="van Rossen-Uffink D."/>
            <person name="Oliveira J.V."/>
            <person name="Vesth T.C."/>
            <person name="Visser J."/>
            <person name="Yu J.-H."/>
            <person name="Zhou M."/>
            <person name="Andersen M.R."/>
            <person name="Archer D.B."/>
            <person name="Baker S.E."/>
            <person name="Benoit I."/>
            <person name="Brakhage A.A."/>
            <person name="Braus G.H."/>
            <person name="Fischer R."/>
            <person name="Frisvad J.C."/>
            <person name="Goldman G.H."/>
            <person name="Houbraken J."/>
            <person name="Oakley B."/>
            <person name="Pocsi I."/>
            <person name="Scazzocchio C."/>
            <person name="Seiboth B."/>
            <person name="vanKuyk P.A."/>
            <person name="Wortman J."/>
            <person name="Dyer P.S."/>
            <person name="Grigoriev I.V."/>
        </authorList>
    </citation>
    <scope>NUCLEOTIDE SEQUENCE [LARGE SCALE GENOMIC DNA]</scope>
    <source>
        <strain evidence="7">DTO 134E9</strain>
    </source>
</reference>
<dbReference type="STRING" id="1073089.A0A1L9RP39"/>
<evidence type="ECO:0000256" key="5">
    <source>
        <dbReference type="SAM" id="Phobius"/>
    </source>
</evidence>
<dbReference type="PANTHER" id="PTHR34292">
    <property type="entry name" value="OUTER SPORE WALL PROTEIN LDS1"/>
    <property type="match status" value="1"/>
</dbReference>
<dbReference type="VEuPathDB" id="FungiDB:ASPWEDRAFT_416949"/>
<dbReference type="EMBL" id="KV878211">
    <property type="protein sequence ID" value="OJJ36662.1"/>
    <property type="molecule type" value="Genomic_DNA"/>
</dbReference>
<feature type="transmembrane region" description="Helical" evidence="5">
    <location>
        <begin position="155"/>
        <end position="178"/>
    </location>
</feature>
<accession>A0A1L9RP39</accession>
<keyword evidence="2 5" id="KW-0812">Transmembrane</keyword>
<organism evidence="6 7">
    <name type="scientific">Aspergillus wentii DTO 134E9</name>
    <dbReference type="NCBI Taxonomy" id="1073089"/>
    <lineage>
        <taxon>Eukaryota</taxon>
        <taxon>Fungi</taxon>
        <taxon>Dikarya</taxon>
        <taxon>Ascomycota</taxon>
        <taxon>Pezizomycotina</taxon>
        <taxon>Eurotiomycetes</taxon>
        <taxon>Eurotiomycetidae</taxon>
        <taxon>Eurotiales</taxon>
        <taxon>Aspergillaceae</taxon>
        <taxon>Aspergillus</taxon>
        <taxon>Aspergillus subgen. Cremei</taxon>
    </lineage>
</organism>
<dbReference type="GO" id="GO:0005811">
    <property type="term" value="C:lipid droplet"/>
    <property type="evidence" value="ECO:0007669"/>
    <property type="project" value="TreeGrafter"/>
</dbReference>
<keyword evidence="7" id="KW-1185">Reference proteome</keyword>
<evidence type="ECO:0000256" key="3">
    <source>
        <dbReference type="ARBA" id="ARBA00022989"/>
    </source>
</evidence>
<dbReference type="AlphaFoldDB" id="A0A1L9RP39"/>
<feature type="transmembrane region" description="Helical" evidence="5">
    <location>
        <begin position="210"/>
        <end position="232"/>
    </location>
</feature>
<name>A0A1L9RP39_ASPWE</name>
<dbReference type="GeneID" id="63751471"/>
<dbReference type="OrthoDB" id="2107885at2759"/>
<evidence type="ECO:0000256" key="4">
    <source>
        <dbReference type="ARBA" id="ARBA00023136"/>
    </source>
</evidence>
<dbReference type="InterPro" id="IPR052786">
    <property type="entry name" value="Spore_wall_assembly"/>
</dbReference>
<dbReference type="RefSeq" id="XP_040690338.1">
    <property type="nucleotide sequence ID" value="XM_040835623.1"/>
</dbReference>
<evidence type="ECO:0000313" key="7">
    <source>
        <dbReference type="Proteomes" id="UP000184383"/>
    </source>
</evidence>
<dbReference type="GO" id="GO:0005619">
    <property type="term" value="C:ascospore wall"/>
    <property type="evidence" value="ECO:0007669"/>
    <property type="project" value="TreeGrafter"/>
</dbReference>
<feature type="transmembrane region" description="Helical" evidence="5">
    <location>
        <begin position="70"/>
        <end position="92"/>
    </location>
</feature>
<protein>
    <submittedName>
        <fullName evidence="6">Uncharacterized protein</fullName>
    </submittedName>
</protein>
<dbReference type="GO" id="GO:0005628">
    <property type="term" value="C:prospore membrane"/>
    <property type="evidence" value="ECO:0007669"/>
    <property type="project" value="TreeGrafter"/>
</dbReference>
<comment type="subcellular location">
    <subcellularLocation>
        <location evidence="1">Membrane</location>
        <topology evidence="1">Multi-pass membrane protein</topology>
    </subcellularLocation>
</comment>
<keyword evidence="4 5" id="KW-0472">Membrane</keyword>